<dbReference type="RefSeq" id="WP_156331511.1">
    <property type="nucleotide sequence ID" value="NZ_CP159837.1"/>
</dbReference>
<gene>
    <name evidence="1" type="ORF">ABWT76_004996</name>
</gene>
<name>A0AAU8JCL5_9CYAN</name>
<evidence type="ECO:0000313" key="1">
    <source>
        <dbReference type="EMBL" id="XCM36248.1"/>
    </source>
</evidence>
<reference evidence="1" key="1">
    <citation type="submission" date="2024-07" db="EMBL/GenBank/DDBJ databases">
        <authorList>
            <person name="Kim Y.J."/>
            <person name="Jeong J.Y."/>
        </authorList>
    </citation>
    <scope>NUCLEOTIDE SEQUENCE</scope>
    <source>
        <strain evidence="1">GIHE-MW2</strain>
    </source>
</reference>
<dbReference type="AlphaFoldDB" id="A0AAU8JCL5"/>
<protein>
    <submittedName>
        <fullName evidence="1">Uncharacterized protein</fullName>
    </submittedName>
</protein>
<sequence length="59" mass="6456">MLSIQPDGSSPIYLSELCCFCLICVPAIEQTHPQDGLPRSPKSLAHLGNFLPLKLAMIF</sequence>
<dbReference type="EMBL" id="CP159837">
    <property type="protein sequence ID" value="XCM36248.1"/>
    <property type="molecule type" value="Genomic_DNA"/>
</dbReference>
<proteinExistence type="predicted"/>
<accession>A0AAU8JCL5</accession>
<organism evidence="1">
    <name type="scientific">Planktothricoides raciborskii GIHE-MW2</name>
    <dbReference type="NCBI Taxonomy" id="2792601"/>
    <lineage>
        <taxon>Bacteria</taxon>
        <taxon>Bacillati</taxon>
        <taxon>Cyanobacteriota</taxon>
        <taxon>Cyanophyceae</taxon>
        <taxon>Oscillatoriophycideae</taxon>
        <taxon>Oscillatoriales</taxon>
        <taxon>Oscillatoriaceae</taxon>
        <taxon>Planktothricoides</taxon>
    </lineage>
</organism>